<dbReference type="Pfam" id="PF02311">
    <property type="entry name" value="AraC_binding"/>
    <property type="match status" value="1"/>
</dbReference>
<dbReference type="Proteomes" id="UP001595526">
    <property type="component" value="Unassembled WGS sequence"/>
</dbReference>
<evidence type="ECO:0000256" key="1">
    <source>
        <dbReference type="ARBA" id="ARBA00023015"/>
    </source>
</evidence>
<organism evidence="5 6">
    <name type="scientific">Parapedobacter deserti</name>
    <dbReference type="NCBI Taxonomy" id="1912957"/>
    <lineage>
        <taxon>Bacteria</taxon>
        <taxon>Pseudomonadati</taxon>
        <taxon>Bacteroidota</taxon>
        <taxon>Sphingobacteriia</taxon>
        <taxon>Sphingobacteriales</taxon>
        <taxon>Sphingobacteriaceae</taxon>
        <taxon>Parapedobacter</taxon>
    </lineage>
</organism>
<keyword evidence="1" id="KW-0805">Transcription regulation</keyword>
<dbReference type="PANTHER" id="PTHR43280:SF32">
    <property type="entry name" value="TRANSCRIPTIONAL REGULATORY PROTEIN"/>
    <property type="match status" value="1"/>
</dbReference>
<dbReference type="InterPro" id="IPR003313">
    <property type="entry name" value="AraC-bd"/>
</dbReference>
<keyword evidence="6" id="KW-1185">Reference proteome</keyword>
<dbReference type="InterPro" id="IPR009057">
    <property type="entry name" value="Homeodomain-like_sf"/>
</dbReference>
<dbReference type="Gene3D" id="1.10.10.60">
    <property type="entry name" value="Homeodomain-like"/>
    <property type="match status" value="1"/>
</dbReference>
<accession>A0ABV7JLC1</accession>
<dbReference type="Pfam" id="PF12833">
    <property type="entry name" value="HTH_18"/>
    <property type="match status" value="1"/>
</dbReference>
<proteinExistence type="predicted"/>
<feature type="domain" description="HTH araC/xylS-type" evidence="4">
    <location>
        <begin position="186"/>
        <end position="296"/>
    </location>
</feature>
<evidence type="ECO:0000256" key="3">
    <source>
        <dbReference type="ARBA" id="ARBA00023163"/>
    </source>
</evidence>
<dbReference type="PRINTS" id="PR00032">
    <property type="entry name" value="HTHARAC"/>
</dbReference>
<evidence type="ECO:0000313" key="6">
    <source>
        <dbReference type="Proteomes" id="UP001595526"/>
    </source>
</evidence>
<keyword evidence="3" id="KW-0804">Transcription</keyword>
<dbReference type="SMART" id="SM00342">
    <property type="entry name" value="HTH_ARAC"/>
    <property type="match status" value="1"/>
</dbReference>
<name>A0ABV7JLC1_9SPHI</name>
<evidence type="ECO:0000259" key="4">
    <source>
        <dbReference type="PROSITE" id="PS01124"/>
    </source>
</evidence>
<dbReference type="PANTHER" id="PTHR43280">
    <property type="entry name" value="ARAC-FAMILY TRANSCRIPTIONAL REGULATOR"/>
    <property type="match status" value="1"/>
</dbReference>
<keyword evidence="2" id="KW-0238">DNA-binding</keyword>
<comment type="caution">
    <text evidence="5">The sequence shown here is derived from an EMBL/GenBank/DDBJ whole genome shotgun (WGS) entry which is preliminary data.</text>
</comment>
<gene>
    <name evidence="5" type="ORF">ACFOET_08450</name>
</gene>
<dbReference type="InterPro" id="IPR020449">
    <property type="entry name" value="Tscrpt_reg_AraC-type_HTH"/>
</dbReference>
<dbReference type="EMBL" id="JBHRTA010000027">
    <property type="protein sequence ID" value="MFC3197639.1"/>
    <property type="molecule type" value="Genomic_DNA"/>
</dbReference>
<evidence type="ECO:0000313" key="5">
    <source>
        <dbReference type="EMBL" id="MFC3197639.1"/>
    </source>
</evidence>
<sequence length="298" mass="34190">MHQRESVERFLALHGREPSPVEQFDVYERGGFSCAATSLMSNRRDFYKISLIVNGSGIFTMADRAIDIDGNALLFMNPMVPYAWDPTTEEQTGYFCLFTEPFVDTSFANGKLAHSPLFRVGGDFVFFPDEPTMQFLTTLFERMHVEKASAYAGKYEVLRNYVQLIMHEALKLNPADGFYKPANTHERIFALFIDLLERQFPIDAPGQVVQLRTANEYARQLNVHTNHLNRLLRERTGRTTSAWIAERIVKEAKALLRNSDWDVAEIGYTLGFEHASNFNSFFKKHTGQPPSQYRKLPV</sequence>
<dbReference type="InterPro" id="IPR018060">
    <property type="entry name" value="HTH_AraC"/>
</dbReference>
<protein>
    <submittedName>
        <fullName evidence="5">Helix-turn-helix domain-containing protein</fullName>
    </submittedName>
</protein>
<dbReference type="PROSITE" id="PS01124">
    <property type="entry name" value="HTH_ARAC_FAMILY_2"/>
    <property type="match status" value="1"/>
</dbReference>
<dbReference type="SUPFAM" id="SSF46689">
    <property type="entry name" value="Homeodomain-like"/>
    <property type="match status" value="1"/>
</dbReference>
<reference evidence="6" key="1">
    <citation type="journal article" date="2019" name="Int. J. Syst. Evol. Microbiol.">
        <title>The Global Catalogue of Microorganisms (GCM) 10K type strain sequencing project: providing services to taxonomists for standard genome sequencing and annotation.</title>
        <authorList>
            <consortium name="The Broad Institute Genomics Platform"/>
            <consortium name="The Broad Institute Genome Sequencing Center for Infectious Disease"/>
            <person name="Wu L."/>
            <person name="Ma J."/>
        </authorList>
    </citation>
    <scope>NUCLEOTIDE SEQUENCE [LARGE SCALE GENOMIC DNA]</scope>
    <source>
        <strain evidence="6">KCTC 52416</strain>
    </source>
</reference>
<dbReference type="InterPro" id="IPR037923">
    <property type="entry name" value="HTH-like"/>
</dbReference>
<dbReference type="RefSeq" id="WP_379021523.1">
    <property type="nucleotide sequence ID" value="NZ_JBHRTA010000027.1"/>
</dbReference>
<dbReference type="SUPFAM" id="SSF51215">
    <property type="entry name" value="Regulatory protein AraC"/>
    <property type="match status" value="1"/>
</dbReference>
<evidence type="ECO:0000256" key="2">
    <source>
        <dbReference type="ARBA" id="ARBA00023125"/>
    </source>
</evidence>